<keyword evidence="1" id="KW-0378">Hydrolase</keyword>
<dbReference type="SUPFAM" id="SSF53474">
    <property type="entry name" value="alpha/beta-Hydrolases"/>
    <property type="match status" value="1"/>
</dbReference>
<feature type="chain" id="PRO_5039918281" evidence="3">
    <location>
        <begin position="19"/>
        <end position="688"/>
    </location>
</feature>
<dbReference type="GO" id="GO:0006508">
    <property type="term" value="P:proteolysis"/>
    <property type="evidence" value="ECO:0007669"/>
    <property type="project" value="InterPro"/>
</dbReference>
<dbReference type="Pfam" id="PF00326">
    <property type="entry name" value="Peptidase_S9"/>
    <property type="match status" value="1"/>
</dbReference>
<dbReference type="InterPro" id="IPR011659">
    <property type="entry name" value="WD40"/>
</dbReference>
<dbReference type="InterPro" id="IPR011042">
    <property type="entry name" value="6-blade_b-propeller_TolB-like"/>
</dbReference>
<evidence type="ECO:0000256" key="3">
    <source>
        <dbReference type="SAM" id="SignalP"/>
    </source>
</evidence>
<protein>
    <submittedName>
        <fullName evidence="5">S9 family peptidase</fullName>
    </submittedName>
</protein>
<proteinExistence type="predicted"/>
<organism evidence="5 6">
    <name type="scientific">Occallatibacter riparius</name>
    <dbReference type="NCBI Taxonomy" id="1002689"/>
    <lineage>
        <taxon>Bacteria</taxon>
        <taxon>Pseudomonadati</taxon>
        <taxon>Acidobacteriota</taxon>
        <taxon>Terriglobia</taxon>
        <taxon>Terriglobales</taxon>
        <taxon>Acidobacteriaceae</taxon>
        <taxon>Occallatibacter</taxon>
    </lineage>
</organism>
<keyword evidence="2" id="KW-0645">Protease</keyword>
<dbReference type="AlphaFoldDB" id="A0A9J7BWC4"/>
<reference evidence="5" key="1">
    <citation type="submission" date="2021-04" db="EMBL/GenBank/DDBJ databases">
        <title>Phylogenetic analysis of Acidobacteriaceae.</title>
        <authorList>
            <person name="Qiu L."/>
            <person name="Zhang Q."/>
        </authorList>
    </citation>
    <scope>NUCLEOTIDE SEQUENCE</scope>
    <source>
        <strain evidence="5">DSM 25168</strain>
    </source>
</reference>
<dbReference type="SUPFAM" id="SSF82171">
    <property type="entry name" value="DPP6 N-terminal domain-like"/>
    <property type="match status" value="1"/>
</dbReference>
<dbReference type="RefSeq" id="WP_260794826.1">
    <property type="nucleotide sequence ID" value="NZ_CP093313.1"/>
</dbReference>
<sequence length="688" mass="75552">MRSLQLAALLALATVAAAQTPPSTKTPTIDQSLETFSVNAPQLSPDGKRVIYEQSRTNWENNSFDTELWIANADGTERHLLTVRAGSSSSASWSPDGQWIAFLSDRPAALKDSPSGQRQLYLMPADGGDAQQITKMEHGINGFEWAPDSKHIAFAAEGADPKTLKDRKDYFGDYHVIHADYQMTHLWLIEIPRADLAGRFPKPADPKQLTKDDYTINDFSFSPDGKHIAFSAQRDPDLISGFSADIYTVTVPDGAIKKIVDTPGPDGNPQWSPDGKQIAYETSNGNKYFFYTDQRLAVVPADGGTPQVLTADFDEDPGLIRWAPEGIYFSALQKMSSSLFLLDPATKAVKKIEMPGSTVAGSFSFSRDFKALAFRGSAENRFAEIYVSTLPSAAPVQITHASDQLSAFTLAHREAVQWKSGDGTTIEGVLYKPADFDAHKKYPLLVVIHGGPTGIDMPLINADRYYPIERFVARGALILRPNYRGSAGYGEAFRSLNVRNLGVGDYADVISGVDSLIAQGVVDKDRVGSMGWSEGGYISAFITASSNRFKAVSVGAGISDWTTYYANTDITPFTPQYLHATPWDDPEIYAKTSPIHYIAHAETPTLIQQGSNDRRVPVPNSFELRQALEDRGVPVKMVLYEGFGHGINKPKQQRAVMEENELWFNHYIFGDPLPASLTPVVPPKPVEK</sequence>
<dbReference type="Proteomes" id="UP001059380">
    <property type="component" value="Chromosome"/>
</dbReference>
<feature type="signal peptide" evidence="3">
    <location>
        <begin position="1"/>
        <end position="18"/>
    </location>
</feature>
<accession>A0A9J7BWC4</accession>
<dbReference type="Pfam" id="PF07676">
    <property type="entry name" value="PD40"/>
    <property type="match status" value="3"/>
</dbReference>
<dbReference type="Gene3D" id="2.120.10.30">
    <property type="entry name" value="TolB, C-terminal domain"/>
    <property type="match status" value="2"/>
</dbReference>
<evidence type="ECO:0000313" key="6">
    <source>
        <dbReference type="Proteomes" id="UP001059380"/>
    </source>
</evidence>
<evidence type="ECO:0000313" key="5">
    <source>
        <dbReference type="EMBL" id="UWZ85309.1"/>
    </source>
</evidence>
<feature type="domain" description="Peptidase S9 prolyl oligopeptidase catalytic" evidence="4">
    <location>
        <begin position="471"/>
        <end position="668"/>
    </location>
</feature>
<keyword evidence="3" id="KW-0732">Signal</keyword>
<dbReference type="PANTHER" id="PTHR42776:SF27">
    <property type="entry name" value="DIPEPTIDYL PEPTIDASE FAMILY MEMBER 6"/>
    <property type="match status" value="1"/>
</dbReference>
<keyword evidence="6" id="KW-1185">Reference proteome</keyword>
<dbReference type="EMBL" id="CP093313">
    <property type="protein sequence ID" value="UWZ85309.1"/>
    <property type="molecule type" value="Genomic_DNA"/>
</dbReference>
<keyword evidence="2" id="KW-0720">Serine protease</keyword>
<evidence type="ECO:0000256" key="1">
    <source>
        <dbReference type="ARBA" id="ARBA00022801"/>
    </source>
</evidence>
<evidence type="ECO:0000256" key="2">
    <source>
        <dbReference type="ARBA" id="ARBA00022825"/>
    </source>
</evidence>
<dbReference type="InterPro" id="IPR029058">
    <property type="entry name" value="AB_hydrolase_fold"/>
</dbReference>
<dbReference type="InterPro" id="IPR001375">
    <property type="entry name" value="Peptidase_S9_cat"/>
</dbReference>
<dbReference type="GO" id="GO:0004252">
    <property type="term" value="F:serine-type endopeptidase activity"/>
    <property type="evidence" value="ECO:0007669"/>
    <property type="project" value="TreeGrafter"/>
</dbReference>
<dbReference type="Gene3D" id="3.40.50.1820">
    <property type="entry name" value="alpha/beta hydrolase"/>
    <property type="match status" value="1"/>
</dbReference>
<name>A0A9J7BWC4_9BACT</name>
<evidence type="ECO:0000259" key="4">
    <source>
        <dbReference type="Pfam" id="PF00326"/>
    </source>
</evidence>
<dbReference type="KEGG" id="orp:MOP44_05060"/>
<gene>
    <name evidence="5" type="ORF">MOP44_05060</name>
</gene>
<dbReference type="PANTHER" id="PTHR42776">
    <property type="entry name" value="SERINE PEPTIDASE S9 FAMILY MEMBER"/>
    <property type="match status" value="1"/>
</dbReference>